<dbReference type="OrthoDB" id="3680308at2"/>
<proteinExistence type="predicted"/>
<gene>
    <name evidence="2" type="ORF">SAMN05660733_04243</name>
</gene>
<dbReference type="eggNOG" id="COG0510">
    <property type="taxonomic scope" value="Bacteria"/>
</dbReference>
<evidence type="ECO:0000313" key="2">
    <source>
        <dbReference type="EMBL" id="SMD11269.1"/>
    </source>
</evidence>
<evidence type="ECO:0000313" key="3">
    <source>
        <dbReference type="Proteomes" id="UP000192840"/>
    </source>
</evidence>
<feature type="domain" description="Aminoglycoside phosphotransferase" evidence="1">
    <location>
        <begin position="102"/>
        <end position="223"/>
    </location>
</feature>
<accession>A0A1W2ENL5</accession>
<reference evidence="3" key="1">
    <citation type="submission" date="2017-04" db="EMBL/GenBank/DDBJ databases">
        <authorList>
            <person name="Varghese N."/>
            <person name="Submissions S."/>
        </authorList>
    </citation>
    <scope>NUCLEOTIDE SEQUENCE [LARGE SCALE GENOMIC DNA]</scope>
    <source>
        <strain evidence="3">DSM 44073</strain>
    </source>
</reference>
<dbReference type="AlphaFoldDB" id="A0A1W2ENL5"/>
<evidence type="ECO:0000259" key="1">
    <source>
        <dbReference type="Pfam" id="PF01636"/>
    </source>
</evidence>
<protein>
    <recommendedName>
        <fullName evidence="1">Aminoglycoside phosphotransferase domain-containing protein</fullName>
    </recommendedName>
</protein>
<dbReference type="SUPFAM" id="SSF56112">
    <property type="entry name" value="Protein kinase-like (PK-like)"/>
    <property type="match status" value="1"/>
</dbReference>
<sequence>MSLDLRKVSCDDIIARAQTALQTSFDIDTEVRKRRSLGFRAGRGTWVRIEVRSLDRIDGQGWGIECAAMLTGIAMPSWYQGVSWIDHERGVMWRADETECVSDQAVKLGGTLTAAPDLSESWWSTFSASMTTLAAHTTTRTATPHLQPITQRRFSATIHQAFPELDSHIGEWRVAHADLAWGNLTAPNCYFLDWEDWGMAPRGFDASALWSASLAVPELADRVYRACQADLDSPTGKLARLYHCAEIMAAPAGYAGPLLKPAEAHAAGLVKELQG</sequence>
<organism evidence="2 3">
    <name type="scientific">Lentzea albidocapillata</name>
    <dbReference type="NCBI Taxonomy" id="40571"/>
    <lineage>
        <taxon>Bacteria</taxon>
        <taxon>Bacillati</taxon>
        <taxon>Actinomycetota</taxon>
        <taxon>Actinomycetes</taxon>
        <taxon>Pseudonocardiales</taxon>
        <taxon>Pseudonocardiaceae</taxon>
        <taxon>Lentzea</taxon>
    </lineage>
</organism>
<dbReference type="InterPro" id="IPR011009">
    <property type="entry name" value="Kinase-like_dom_sf"/>
</dbReference>
<dbReference type="Proteomes" id="UP000192840">
    <property type="component" value="Unassembled WGS sequence"/>
</dbReference>
<dbReference type="InterPro" id="IPR002575">
    <property type="entry name" value="Aminoglycoside_PTrfase"/>
</dbReference>
<name>A0A1W2ENL5_9PSEU</name>
<keyword evidence="3" id="KW-1185">Reference proteome</keyword>
<dbReference type="EMBL" id="FWYC01000010">
    <property type="protein sequence ID" value="SMD11269.1"/>
    <property type="molecule type" value="Genomic_DNA"/>
</dbReference>
<dbReference type="Pfam" id="PF01636">
    <property type="entry name" value="APH"/>
    <property type="match status" value="1"/>
</dbReference>
<dbReference type="RefSeq" id="WP_030476770.1">
    <property type="nucleotide sequence ID" value="NZ_FWYC01000010.1"/>
</dbReference>
<dbReference type="STRING" id="40571.SAMN05660733_04243"/>